<sequence>MITYQYIAACEDTRSNQQKTYLWLTCTTVFFLLVQICYFFYKNITFGFTLFWFEALASFSGQPAYNDWYMSFYNVFFTSLPVIALGVFDQDVSARFCLEYPILYSEGVENILFSWPRILGWMFNGFISSIIIFFSTTKFMTNQAFRRDGQVLDYEILGVTMYTCVVWAVNCQMALSINYFTWIQHLFIWGSIAFWYIFLIIYGSLPSTISTTAYQVFVEACAPSVLYWLVTPFVVICTLLPYFCYRAFQTRFKPMLHDIIQIKRLEDSETLNTPTLHGQLKDRLLHLRERLMHREL</sequence>
<dbReference type="AlphaFoldDB" id="A0A833X2E4"/>
<dbReference type="PANTHER" id="PTHR24092">
    <property type="entry name" value="PROBABLE PHOSPHOLIPID-TRANSPORTING ATPASE"/>
    <property type="match status" value="1"/>
</dbReference>
<feature type="transmembrane region" description="Helical" evidence="4">
    <location>
        <begin position="186"/>
        <end position="205"/>
    </location>
</feature>
<evidence type="ECO:0000313" key="6">
    <source>
        <dbReference type="EMBL" id="KAF5457254.1"/>
    </source>
</evidence>
<evidence type="ECO:0000256" key="3">
    <source>
        <dbReference type="ARBA" id="ARBA00022842"/>
    </source>
</evidence>
<feature type="transmembrane region" description="Helical" evidence="4">
    <location>
        <begin position="68"/>
        <end position="88"/>
    </location>
</feature>
<dbReference type="InterPro" id="IPR023298">
    <property type="entry name" value="ATPase_P-typ_TM_dom_sf"/>
</dbReference>
<accession>A0A833X2E4</accession>
<keyword evidence="4" id="KW-0472">Membrane</keyword>
<dbReference type="Proteomes" id="UP000619265">
    <property type="component" value="Unassembled WGS sequence"/>
</dbReference>
<reference evidence="6" key="1">
    <citation type="submission" date="2015-10" db="EMBL/GenBank/DDBJ databases">
        <authorList>
            <person name="Martinez-Garcia P.J."/>
            <person name="Crepeau M.W."/>
            <person name="Puiu D."/>
            <person name="Gonzalez-Ibeas D."/>
            <person name="Whalen J."/>
            <person name="Stevens K."/>
            <person name="Paul R."/>
            <person name="Butterfield T."/>
            <person name="Britton M."/>
            <person name="Reagan R."/>
            <person name="Chakraborty S."/>
            <person name="Walawage S.L."/>
            <person name="Vasquez-Gross H.A."/>
            <person name="Cardeno C."/>
            <person name="Famula R."/>
            <person name="Pratt K."/>
            <person name="Kuruganti S."/>
            <person name="Aradhya M.K."/>
            <person name="Leslie C.A."/>
            <person name="Dandekar A.M."/>
            <person name="Salzberg S.L."/>
            <person name="Wegrzyn J.L."/>
            <person name="Langley C.H."/>
            <person name="Neale D.B."/>
        </authorList>
    </citation>
    <scope>NUCLEOTIDE SEQUENCE</scope>
    <source>
        <tissue evidence="6">Leaves</tissue>
    </source>
</reference>
<feature type="transmembrane region" description="Helical" evidence="4">
    <location>
        <begin position="118"/>
        <end position="136"/>
    </location>
</feature>
<feature type="transmembrane region" description="Helical" evidence="4">
    <location>
        <begin position="225"/>
        <end position="245"/>
    </location>
</feature>
<dbReference type="PANTHER" id="PTHR24092:SF165">
    <property type="entry name" value="PHOSPHOLIPID-TRANSPORTING ATPASE 8-RELATED"/>
    <property type="match status" value="1"/>
</dbReference>
<feature type="transmembrane region" description="Helical" evidence="4">
    <location>
        <begin position="156"/>
        <end position="179"/>
    </location>
</feature>
<dbReference type="GO" id="GO:0046872">
    <property type="term" value="F:metal ion binding"/>
    <property type="evidence" value="ECO:0007669"/>
    <property type="project" value="UniProtKB-KW"/>
</dbReference>
<evidence type="ECO:0000259" key="5">
    <source>
        <dbReference type="Pfam" id="PF16212"/>
    </source>
</evidence>
<comment type="subcellular location">
    <subcellularLocation>
        <location evidence="1">Membrane</location>
        <topology evidence="1">Multi-pass membrane protein</topology>
    </subcellularLocation>
</comment>
<dbReference type="SUPFAM" id="SSF81665">
    <property type="entry name" value="Calcium ATPase, transmembrane domain M"/>
    <property type="match status" value="1"/>
</dbReference>
<protein>
    <recommendedName>
        <fullName evidence="5">P-type ATPase C-terminal domain-containing protein</fullName>
    </recommendedName>
</protein>
<keyword evidence="4" id="KW-0812">Transmembrane</keyword>
<organism evidence="6 7">
    <name type="scientific">Juglans regia</name>
    <name type="common">English walnut</name>
    <dbReference type="NCBI Taxonomy" id="51240"/>
    <lineage>
        <taxon>Eukaryota</taxon>
        <taxon>Viridiplantae</taxon>
        <taxon>Streptophyta</taxon>
        <taxon>Embryophyta</taxon>
        <taxon>Tracheophyta</taxon>
        <taxon>Spermatophyta</taxon>
        <taxon>Magnoliopsida</taxon>
        <taxon>eudicotyledons</taxon>
        <taxon>Gunneridae</taxon>
        <taxon>Pentapetalae</taxon>
        <taxon>rosids</taxon>
        <taxon>fabids</taxon>
        <taxon>Fagales</taxon>
        <taxon>Juglandaceae</taxon>
        <taxon>Juglans</taxon>
    </lineage>
</organism>
<name>A0A833X2E4_JUGRE</name>
<dbReference type="Gramene" id="Jr10_03270_p1">
    <property type="protein sequence ID" value="cds.Jr10_03270_p1"/>
    <property type="gene ID" value="Jr10_03270"/>
</dbReference>
<dbReference type="Pfam" id="PF16212">
    <property type="entry name" value="PhoLip_ATPase_C"/>
    <property type="match status" value="1"/>
</dbReference>
<keyword evidence="2" id="KW-0479">Metal-binding</keyword>
<proteinExistence type="predicted"/>
<keyword evidence="3" id="KW-0460">Magnesium</keyword>
<feature type="domain" description="P-type ATPase C-terminal" evidence="5">
    <location>
        <begin position="36"/>
        <end position="254"/>
    </location>
</feature>
<comment type="caution">
    <text evidence="6">The sequence shown here is derived from an EMBL/GenBank/DDBJ whole genome shotgun (WGS) entry which is preliminary data.</text>
</comment>
<reference evidence="6" key="2">
    <citation type="submission" date="2020-03" db="EMBL/GenBank/DDBJ databases">
        <title>Walnut 2.0.</title>
        <authorList>
            <person name="Marrano A."/>
            <person name="Britton M."/>
            <person name="Zimin A.V."/>
            <person name="Zaini P.A."/>
            <person name="Workman R."/>
            <person name="Puiu D."/>
            <person name="Bianco L."/>
            <person name="Allen B.J."/>
            <person name="Troggio M."/>
            <person name="Leslie C.A."/>
            <person name="Timp W."/>
            <person name="Dendekar A."/>
            <person name="Salzberg S.L."/>
            <person name="Neale D.B."/>
        </authorList>
    </citation>
    <scope>NUCLEOTIDE SEQUENCE</scope>
    <source>
        <tissue evidence="6">Leaves</tissue>
    </source>
</reference>
<dbReference type="InterPro" id="IPR032630">
    <property type="entry name" value="P_typ_ATPase_c"/>
</dbReference>
<gene>
    <name evidence="6" type="ORF">F2P56_021368</name>
</gene>
<dbReference type="EMBL" id="LIHL02000010">
    <property type="protein sequence ID" value="KAF5457254.1"/>
    <property type="molecule type" value="Genomic_DNA"/>
</dbReference>
<keyword evidence="4" id="KW-1133">Transmembrane helix</keyword>
<evidence type="ECO:0000256" key="2">
    <source>
        <dbReference type="ARBA" id="ARBA00022723"/>
    </source>
</evidence>
<dbReference type="GO" id="GO:0016020">
    <property type="term" value="C:membrane"/>
    <property type="evidence" value="ECO:0007669"/>
    <property type="project" value="UniProtKB-SubCell"/>
</dbReference>
<evidence type="ECO:0000313" key="7">
    <source>
        <dbReference type="Proteomes" id="UP000619265"/>
    </source>
</evidence>
<evidence type="ECO:0000256" key="4">
    <source>
        <dbReference type="SAM" id="Phobius"/>
    </source>
</evidence>
<feature type="transmembrane region" description="Helical" evidence="4">
    <location>
        <begin position="21"/>
        <end position="41"/>
    </location>
</feature>
<evidence type="ECO:0000256" key="1">
    <source>
        <dbReference type="ARBA" id="ARBA00004141"/>
    </source>
</evidence>